<evidence type="ECO:0000256" key="2">
    <source>
        <dbReference type="ARBA" id="ARBA00022448"/>
    </source>
</evidence>
<evidence type="ECO:0000256" key="5">
    <source>
        <dbReference type="ARBA" id="ARBA00023136"/>
    </source>
</evidence>
<comment type="similarity">
    <text evidence="7">Belongs to the TonB-dependent receptor family.</text>
</comment>
<gene>
    <name evidence="9" type="ordered locus">Phep_1983</name>
</gene>
<keyword evidence="10" id="KW-1185">Reference proteome</keyword>
<dbReference type="SUPFAM" id="SSF49464">
    <property type="entry name" value="Carboxypeptidase regulatory domain-like"/>
    <property type="match status" value="1"/>
</dbReference>
<keyword evidence="2 7" id="KW-0813">Transport</keyword>
<feature type="domain" description="Secretin/TonB short N-terminal" evidence="8">
    <location>
        <begin position="67"/>
        <end position="118"/>
    </location>
</feature>
<dbReference type="Gene3D" id="2.170.130.10">
    <property type="entry name" value="TonB-dependent receptor, plug domain"/>
    <property type="match status" value="1"/>
</dbReference>
<dbReference type="EMBL" id="CP001681">
    <property type="protein sequence ID" value="ACU04191.1"/>
    <property type="molecule type" value="Genomic_DNA"/>
</dbReference>
<dbReference type="SUPFAM" id="SSF56935">
    <property type="entry name" value="Porins"/>
    <property type="match status" value="1"/>
</dbReference>
<evidence type="ECO:0000313" key="9">
    <source>
        <dbReference type="EMBL" id="ACU04191.1"/>
    </source>
</evidence>
<dbReference type="PROSITE" id="PS52016">
    <property type="entry name" value="TONB_DEPENDENT_REC_3"/>
    <property type="match status" value="1"/>
</dbReference>
<dbReference type="NCBIfam" id="TIGR04056">
    <property type="entry name" value="OMP_RagA_SusC"/>
    <property type="match status" value="1"/>
</dbReference>
<dbReference type="InterPro" id="IPR036942">
    <property type="entry name" value="Beta-barrel_TonB_sf"/>
</dbReference>
<dbReference type="InterPro" id="IPR023997">
    <property type="entry name" value="TonB-dep_OMP_SusC/RagA_CS"/>
</dbReference>
<name>C6XWB2_PEDHD</name>
<dbReference type="AlphaFoldDB" id="C6XWB2"/>
<evidence type="ECO:0000256" key="3">
    <source>
        <dbReference type="ARBA" id="ARBA00022452"/>
    </source>
</evidence>
<evidence type="ECO:0000313" key="10">
    <source>
        <dbReference type="Proteomes" id="UP000000852"/>
    </source>
</evidence>
<keyword evidence="3 7" id="KW-1134">Transmembrane beta strand</keyword>
<dbReference type="GO" id="GO:0009279">
    <property type="term" value="C:cell outer membrane"/>
    <property type="evidence" value="ECO:0007669"/>
    <property type="project" value="UniProtKB-SubCell"/>
</dbReference>
<evidence type="ECO:0000256" key="4">
    <source>
        <dbReference type="ARBA" id="ARBA00022692"/>
    </source>
</evidence>
<dbReference type="Gene3D" id="2.60.40.1120">
    <property type="entry name" value="Carboxypeptidase-like, regulatory domain"/>
    <property type="match status" value="1"/>
</dbReference>
<dbReference type="InterPro" id="IPR008969">
    <property type="entry name" value="CarboxyPept-like_regulatory"/>
</dbReference>
<keyword evidence="9" id="KW-0675">Receptor</keyword>
<evidence type="ECO:0000256" key="1">
    <source>
        <dbReference type="ARBA" id="ARBA00004571"/>
    </source>
</evidence>
<evidence type="ECO:0000259" key="8">
    <source>
        <dbReference type="SMART" id="SM00965"/>
    </source>
</evidence>
<dbReference type="InterPro" id="IPR023996">
    <property type="entry name" value="TonB-dep_OMP_SusC/RagA"/>
</dbReference>
<dbReference type="Pfam" id="PF07660">
    <property type="entry name" value="STN"/>
    <property type="match status" value="1"/>
</dbReference>
<dbReference type="eggNOG" id="COG1629">
    <property type="taxonomic scope" value="Bacteria"/>
</dbReference>
<dbReference type="NCBIfam" id="TIGR04057">
    <property type="entry name" value="SusC_RagA_signa"/>
    <property type="match status" value="1"/>
</dbReference>
<sequence>MNFYNQIGCGPSDRYLIQILRIMKFTTFIIAITLVHVSAAGKAQISLDKKNVPIKEVFKSITAQTGYDILYSDRTLNDTEKISITANNEPLKTVLDRCLKGQLLEYELGNKTVIIKKRKALLLDKVIDFFTRIDVRGRVVDENNQPLVGAVIKIKDGLSTTSTNSNGEFLLKKVAEDATLTISFLGYETREIKAAENISIIKLTPSTDKLEEVEINAGYYTVTDKERTGSISRISSKEIEKQPINNVLQVMQATVPGLQVIQNTGVPGGGFSVRIRGQNSLTQGNEPFYIIDGVPFTATSLAPPVGVITPNASPLANINPADIENIEVLKDADATAIYGSRGANGVILITTKRGKAGKSSVSFSANQGISKVGRKLKLMNTQQYIEMRKEAKGNDNLAISTTDYDINGTWDQNRYTDWQDELIGGSAPTTNILASLSGGAGNITYLIGGNFYSEGTVYPGDQTYKRSSGNFSLQYTSDNQKFDSSFDVNYSQINSNLFLNDLTPFIRLPPHYPSLLTDEGIINWGDNTMGSNPLAQLQKPYEAKTNNLIASAALNYKIIPDLKLKARFGYTIMDRKEFNSQPLSTYNPANSPGPEQRISKFSNNSTNNWTFESQVDYTRKIGNGKFNALLGVTFQQGVLDGQIVEGSGYNSDVLMRNIAAASVYSASASYSKYRYMALFGRINYNLKDKYIINLTGRRDGSSRFGSNNRFANFGAAGIAWIVSEEDFIKEHLPFVSFAKLRGSFGITGNDQISAYGYLELWKPLSGSYQGVTTMFPGNIANPDYAWEVNKKAEAAFDVGLLNNRINLSLSYYSNRSSNQLVSVQLPYITGFSGITDNLDATIGNTGWEFEFMTKNISTKSFQWSTSFNFTIPKNKLIEFPNLEKSTYANQYVIGEPLAIQKLYKTSVNAQTGLYAAEDFDKNGLIDIKDRYVVTFTGRKYYGGLQNSFTYKGFALDVLCQFVKQAGAGYLNGFSTAGSFATGIPTRNQPDFVLNRWRTQDDPAPYQKYSTLTAASNSQLDATSRGSYAIDNASFIRLKNISLSYNLSEKLIQKIKLNSAKVFFQGQNLFTITPYKGLDPETSSINNLPTLQVFTVGMQLTF</sequence>
<evidence type="ECO:0000256" key="7">
    <source>
        <dbReference type="PROSITE-ProRule" id="PRU01360"/>
    </source>
</evidence>
<dbReference type="InterPro" id="IPR037066">
    <property type="entry name" value="Plug_dom_sf"/>
</dbReference>
<proteinExistence type="inferred from homology"/>
<protein>
    <submittedName>
        <fullName evidence="9">TonB-dependent receptor plug</fullName>
    </submittedName>
</protein>
<dbReference type="Proteomes" id="UP000000852">
    <property type="component" value="Chromosome"/>
</dbReference>
<reference evidence="9 10" key="1">
    <citation type="journal article" date="2009" name="Stand. Genomic Sci.">
        <title>Complete genome sequence of Pedobacter heparinus type strain (HIM 762-3).</title>
        <authorList>
            <person name="Han C."/>
            <person name="Spring S."/>
            <person name="Lapidus A."/>
            <person name="Del Rio T.G."/>
            <person name="Tice H."/>
            <person name="Copeland A."/>
            <person name="Cheng J.F."/>
            <person name="Lucas S."/>
            <person name="Chen F."/>
            <person name="Nolan M."/>
            <person name="Bruce D."/>
            <person name="Goodwin L."/>
            <person name="Pitluck S."/>
            <person name="Ivanova N."/>
            <person name="Mavromatis K."/>
            <person name="Mikhailova N."/>
            <person name="Pati A."/>
            <person name="Chen A."/>
            <person name="Palaniappan K."/>
            <person name="Land M."/>
            <person name="Hauser L."/>
            <person name="Chang Y.J."/>
            <person name="Jeffries C.C."/>
            <person name="Saunders E."/>
            <person name="Chertkov O."/>
            <person name="Brettin T."/>
            <person name="Goker M."/>
            <person name="Rohde M."/>
            <person name="Bristow J."/>
            <person name="Eisen J.A."/>
            <person name="Markowitz V."/>
            <person name="Hugenholtz P."/>
            <person name="Kyrpides N.C."/>
            <person name="Klenk H.P."/>
            <person name="Detter J.C."/>
        </authorList>
    </citation>
    <scope>NUCLEOTIDE SEQUENCE [LARGE SCALE GENOMIC DNA]</scope>
    <source>
        <strain evidence="10">ATCC 13125 / DSM 2366 / CIP 104194 / JCM 7457 / NBRC 12017 / NCIMB 9290 / NRRL B-14731 / HIM 762-3</strain>
    </source>
</reference>
<dbReference type="eggNOG" id="COG4796">
    <property type="taxonomic scope" value="Bacteria"/>
</dbReference>
<organism evidence="9 10">
    <name type="scientific">Pedobacter heparinus (strain ATCC 13125 / DSM 2366 / CIP 104194 / JCM 7457 / NBRC 12017 / NCIMB 9290 / NRRL B-14731 / HIM 762-3)</name>
    <dbReference type="NCBI Taxonomy" id="485917"/>
    <lineage>
        <taxon>Bacteria</taxon>
        <taxon>Pseudomonadati</taxon>
        <taxon>Bacteroidota</taxon>
        <taxon>Sphingobacteriia</taxon>
        <taxon>Sphingobacteriales</taxon>
        <taxon>Sphingobacteriaceae</taxon>
        <taxon>Pedobacter</taxon>
    </lineage>
</organism>
<keyword evidence="4 7" id="KW-0812">Transmembrane</keyword>
<dbReference type="KEGG" id="phe:Phep_1983"/>
<dbReference type="OrthoDB" id="9768177at2"/>
<dbReference type="RefSeq" id="WP_015807805.1">
    <property type="nucleotide sequence ID" value="NC_013061.1"/>
</dbReference>
<keyword evidence="5 7" id="KW-0472">Membrane</keyword>
<evidence type="ECO:0000256" key="6">
    <source>
        <dbReference type="ARBA" id="ARBA00023237"/>
    </source>
</evidence>
<keyword evidence="6 7" id="KW-0998">Cell outer membrane</keyword>
<dbReference type="InterPro" id="IPR012910">
    <property type="entry name" value="Plug_dom"/>
</dbReference>
<dbReference type="HOGENOM" id="CLU_004317_0_1_10"/>
<dbReference type="Pfam" id="PF13715">
    <property type="entry name" value="CarbopepD_reg_2"/>
    <property type="match status" value="1"/>
</dbReference>
<dbReference type="Gene3D" id="2.40.170.20">
    <property type="entry name" value="TonB-dependent receptor, beta-barrel domain"/>
    <property type="match status" value="1"/>
</dbReference>
<dbReference type="STRING" id="485917.Phep_1983"/>
<accession>C6XWB2</accession>
<dbReference type="InterPro" id="IPR011662">
    <property type="entry name" value="Secretin/TonB_short_N"/>
</dbReference>
<dbReference type="InterPro" id="IPR039426">
    <property type="entry name" value="TonB-dep_rcpt-like"/>
</dbReference>
<dbReference type="SMART" id="SM00965">
    <property type="entry name" value="STN"/>
    <property type="match status" value="1"/>
</dbReference>
<dbReference type="Pfam" id="PF07715">
    <property type="entry name" value="Plug"/>
    <property type="match status" value="1"/>
</dbReference>
<comment type="subcellular location">
    <subcellularLocation>
        <location evidence="1 7">Cell outer membrane</location>
        <topology evidence="1 7">Multi-pass membrane protein</topology>
    </subcellularLocation>
</comment>